<comment type="caution">
    <text evidence="3">The sequence shown here is derived from an EMBL/GenBank/DDBJ whole genome shotgun (WGS) entry which is preliminary data.</text>
</comment>
<evidence type="ECO:0000256" key="1">
    <source>
        <dbReference type="ARBA" id="ARBA00006484"/>
    </source>
</evidence>
<dbReference type="PANTHER" id="PTHR24320">
    <property type="entry name" value="RETINOL DEHYDROGENASE"/>
    <property type="match status" value="1"/>
</dbReference>
<accession>A0ABS1B810</accession>
<gene>
    <name evidence="3" type="ORF">I8D64_05175</name>
</gene>
<proteinExistence type="inferred from homology"/>
<organism evidence="3 4">
    <name type="scientific">Brachybacterium halotolerans</name>
    <dbReference type="NCBI Taxonomy" id="2795215"/>
    <lineage>
        <taxon>Bacteria</taxon>
        <taxon>Bacillati</taxon>
        <taxon>Actinomycetota</taxon>
        <taxon>Actinomycetes</taxon>
        <taxon>Micrococcales</taxon>
        <taxon>Dermabacteraceae</taxon>
        <taxon>Brachybacterium</taxon>
    </lineage>
</organism>
<protein>
    <submittedName>
        <fullName evidence="3">SDR family NAD(P)-dependent oxidoreductase</fullName>
    </submittedName>
</protein>
<dbReference type="Proteomes" id="UP000612352">
    <property type="component" value="Unassembled WGS sequence"/>
</dbReference>
<evidence type="ECO:0000256" key="2">
    <source>
        <dbReference type="ARBA" id="ARBA00023002"/>
    </source>
</evidence>
<dbReference type="Gene3D" id="3.40.50.720">
    <property type="entry name" value="NAD(P)-binding Rossmann-like Domain"/>
    <property type="match status" value="1"/>
</dbReference>
<dbReference type="InterPro" id="IPR002347">
    <property type="entry name" value="SDR_fam"/>
</dbReference>
<name>A0ABS1B810_9MICO</name>
<evidence type="ECO:0000313" key="4">
    <source>
        <dbReference type="Proteomes" id="UP000612352"/>
    </source>
</evidence>
<dbReference type="PANTHER" id="PTHR24320:SF148">
    <property type="entry name" value="NAD(P)-BINDING ROSSMANN-FOLD SUPERFAMILY PROTEIN"/>
    <property type="match status" value="1"/>
</dbReference>
<comment type="similarity">
    <text evidence="1">Belongs to the short-chain dehydrogenases/reductases (SDR) family.</text>
</comment>
<dbReference type="InterPro" id="IPR036291">
    <property type="entry name" value="NAD(P)-bd_dom_sf"/>
</dbReference>
<evidence type="ECO:0000313" key="3">
    <source>
        <dbReference type="EMBL" id="MBK0330789.1"/>
    </source>
</evidence>
<keyword evidence="2" id="KW-0560">Oxidoreductase</keyword>
<reference evidence="3 4" key="1">
    <citation type="submission" date="2020-12" db="EMBL/GenBank/DDBJ databases">
        <title>Brachybacterium sp. MASK1Z-5, whole genome shotgun sequence.</title>
        <authorList>
            <person name="Tuo L."/>
        </authorList>
    </citation>
    <scope>NUCLEOTIDE SEQUENCE [LARGE SCALE GENOMIC DNA]</scope>
    <source>
        <strain evidence="3 4">MASK1Z-5</strain>
    </source>
</reference>
<dbReference type="Pfam" id="PF00106">
    <property type="entry name" value="adh_short"/>
    <property type="match status" value="1"/>
</dbReference>
<dbReference type="SUPFAM" id="SSF51735">
    <property type="entry name" value="NAD(P)-binding Rossmann-fold domains"/>
    <property type="match status" value="1"/>
</dbReference>
<dbReference type="RefSeq" id="WP_200501444.1">
    <property type="nucleotide sequence ID" value="NZ_JAEDAJ010000002.1"/>
</dbReference>
<sequence length="301" mass="32055">MRTVMGWEHLRTPDLSGRLIVLTGGSDGLCREAALQLARWGADLVLPVRTPAKGEVVRGRIARETGREDAVRLVPLDLASMASVREGAAAIADAVGDRGIDVLVHGAGTVTRRREETADGIERALAVNALAPRLLTTMLQPLVRERIVLVGSHAHKAGRIDLTDMDFARGRWSISASYGRSKLTAMLWALDLAASLHGTGTDLQIAHPGWVLTNIQNATGSAALDALVTEVTRPIAMPAARGAESVLFAATQLLPPGSYVGPDGPMGNRGRPTLLRRSDAANDLALARRVTEWADRRIAAT</sequence>
<dbReference type="EMBL" id="JAEDAJ010000002">
    <property type="protein sequence ID" value="MBK0330789.1"/>
    <property type="molecule type" value="Genomic_DNA"/>
</dbReference>
<keyword evidence="4" id="KW-1185">Reference proteome</keyword>